<evidence type="ECO:0000313" key="8">
    <source>
        <dbReference type="EMBL" id="KAH7519654.1"/>
    </source>
</evidence>
<dbReference type="Pfam" id="PF00679">
    <property type="entry name" value="EFG_C"/>
    <property type="match status" value="1"/>
</dbReference>
<reference evidence="8" key="1">
    <citation type="journal article" date="2021" name="Front. Plant Sci.">
        <title>Chromosome-Scale Genome Assembly for Chinese Sour Jujube and Insights Into Its Genome Evolution and Domestication Signature.</title>
        <authorList>
            <person name="Shen L.-Y."/>
            <person name="Luo H."/>
            <person name="Wang X.-L."/>
            <person name="Wang X.-M."/>
            <person name="Qiu X.-J."/>
            <person name="Liu H."/>
            <person name="Zhou S.-S."/>
            <person name="Jia K.-H."/>
            <person name="Nie S."/>
            <person name="Bao Y.-T."/>
            <person name="Zhang R.-G."/>
            <person name="Yun Q.-Z."/>
            <person name="Chai Y.-H."/>
            <person name="Lu J.-Y."/>
            <person name="Li Y."/>
            <person name="Zhao S.-W."/>
            <person name="Mao J.-F."/>
            <person name="Jia S.-G."/>
            <person name="Mao Y.-M."/>
        </authorList>
    </citation>
    <scope>NUCLEOTIDE SEQUENCE</scope>
    <source>
        <strain evidence="8">AT0</strain>
        <tissue evidence="8">Leaf</tissue>
    </source>
</reference>
<dbReference type="Proteomes" id="UP000813462">
    <property type="component" value="Unassembled WGS sequence"/>
</dbReference>
<accession>A0A978UXD8</accession>
<name>A0A978UXD8_ZIZJJ</name>
<evidence type="ECO:0000256" key="2">
    <source>
        <dbReference type="ARBA" id="ARBA00022490"/>
    </source>
</evidence>
<keyword evidence="3" id="KW-0547">Nucleotide-binding</keyword>
<dbReference type="InterPro" id="IPR030482">
    <property type="entry name" value="PDRG1"/>
</dbReference>
<feature type="coiled-coil region" evidence="6">
    <location>
        <begin position="5"/>
        <end position="32"/>
    </location>
</feature>
<evidence type="ECO:0000313" key="9">
    <source>
        <dbReference type="Proteomes" id="UP000813462"/>
    </source>
</evidence>
<dbReference type="PANTHER" id="PTHR21162:SF0">
    <property type="entry name" value="P53 AND DNA DAMAGE-REGULATED PROTEIN 1"/>
    <property type="match status" value="1"/>
</dbReference>
<comment type="subcellular location">
    <subcellularLocation>
        <location evidence="1">Cytoplasm</location>
    </subcellularLocation>
</comment>
<dbReference type="PANTHER" id="PTHR21162">
    <property type="entry name" value="P53 AND DNA DAMAGE-REGULATED PROTEIN"/>
    <property type="match status" value="1"/>
</dbReference>
<proteinExistence type="predicted"/>
<evidence type="ECO:0000259" key="7">
    <source>
        <dbReference type="SMART" id="SM00889"/>
    </source>
</evidence>
<keyword evidence="6" id="KW-0175">Coiled coil</keyword>
<evidence type="ECO:0000256" key="3">
    <source>
        <dbReference type="ARBA" id="ARBA00022741"/>
    </source>
</evidence>
<dbReference type="InterPro" id="IPR014721">
    <property type="entry name" value="Ribsml_uS5_D2-typ_fold_subgr"/>
</dbReference>
<keyword evidence="4" id="KW-0342">GTP-binding</keyword>
<keyword evidence="2" id="KW-0963">Cytoplasm</keyword>
<comment type="caution">
    <text evidence="8">The sequence shown here is derived from an EMBL/GenBank/DDBJ whole genome shotgun (WGS) entry which is preliminary data.</text>
</comment>
<dbReference type="SUPFAM" id="SSF54211">
    <property type="entry name" value="Ribosomal protein S5 domain 2-like"/>
    <property type="match status" value="1"/>
</dbReference>
<sequence>MDETMKQFQQSLIELETEAEHLRLARHQLVETDRMRNGNREALTASRKRARTTKTSVLSPFESIMREIGDSNSRPLVKEACATCGNHDSNESTWMMFPVSDVFARVPFHAAHTILEAGQLCEGGESRKGNFPVKITYVIMESTRESSYLSKLLYVHVLEIMKGSLIGHPVENICAFITDGASHAVDSSELAFKLAAIYAFRKCYEAARPVILEPLMLVELKVPIEFQGTVAGDIIKRKGVIVEMISASEQSVWILNGPSFNDTRERRIRDGVQRASASFSRCADATGKQLQGQ</sequence>
<organism evidence="8 9">
    <name type="scientific">Ziziphus jujuba var. spinosa</name>
    <dbReference type="NCBI Taxonomy" id="714518"/>
    <lineage>
        <taxon>Eukaryota</taxon>
        <taxon>Viridiplantae</taxon>
        <taxon>Streptophyta</taxon>
        <taxon>Embryophyta</taxon>
        <taxon>Tracheophyta</taxon>
        <taxon>Spermatophyta</taxon>
        <taxon>Magnoliopsida</taxon>
        <taxon>eudicotyledons</taxon>
        <taxon>Gunneridae</taxon>
        <taxon>Pentapetalae</taxon>
        <taxon>rosids</taxon>
        <taxon>fabids</taxon>
        <taxon>Rosales</taxon>
        <taxon>Rhamnaceae</taxon>
        <taxon>Paliureae</taxon>
        <taxon>Ziziphus</taxon>
    </lineage>
</organism>
<gene>
    <name evidence="8" type="ORF">FEM48_Zijuj08G0060000</name>
</gene>
<evidence type="ECO:0000256" key="1">
    <source>
        <dbReference type="ARBA" id="ARBA00004496"/>
    </source>
</evidence>
<evidence type="ECO:0000256" key="6">
    <source>
        <dbReference type="SAM" id="Coils"/>
    </source>
</evidence>
<protein>
    <recommendedName>
        <fullName evidence="7">Translation elongation factor EFG/EF2 domain-containing protein</fullName>
    </recommendedName>
</protein>
<dbReference type="InterPro" id="IPR035647">
    <property type="entry name" value="EFG_III/V"/>
</dbReference>
<keyword evidence="5" id="KW-0143">Chaperone</keyword>
<dbReference type="Gene3D" id="3.30.70.240">
    <property type="match status" value="1"/>
</dbReference>
<dbReference type="Pfam" id="PF03764">
    <property type="entry name" value="EFG_IV"/>
    <property type="match status" value="1"/>
</dbReference>
<evidence type="ECO:0000256" key="5">
    <source>
        <dbReference type="ARBA" id="ARBA00023186"/>
    </source>
</evidence>
<evidence type="ECO:0000256" key="4">
    <source>
        <dbReference type="ARBA" id="ARBA00023134"/>
    </source>
</evidence>
<dbReference type="InterPro" id="IPR000640">
    <property type="entry name" value="EFG_V-like"/>
</dbReference>
<dbReference type="SMART" id="SM00889">
    <property type="entry name" value="EFG_IV"/>
    <property type="match status" value="1"/>
</dbReference>
<dbReference type="GO" id="GO:0005737">
    <property type="term" value="C:cytoplasm"/>
    <property type="evidence" value="ECO:0007669"/>
    <property type="project" value="UniProtKB-SubCell"/>
</dbReference>
<feature type="domain" description="Translation elongation factor EFG/EF2" evidence="7">
    <location>
        <begin position="98"/>
        <end position="208"/>
    </location>
</feature>
<dbReference type="GO" id="GO:0005525">
    <property type="term" value="F:GTP binding"/>
    <property type="evidence" value="ECO:0007669"/>
    <property type="project" value="UniProtKB-KW"/>
</dbReference>
<dbReference type="InterPro" id="IPR005517">
    <property type="entry name" value="Transl_elong_EFG/EF2_IV"/>
</dbReference>
<dbReference type="SUPFAM" id="SSF54980">
    <property type="entry name" value="EF-G C-terminal domain-like"/>
    <property type="match status" value="1"/>
</dbReference>
<dbReference type="Gene3D" id="3.30.230.10">
    <property type="match status" value="1"/>
</dbReference>
<dbReference type="InterPro" id="IPR020568">
    <property type="entry name" value="Ribosomal_Su5_D2-typ_SF"/>
</dbReference>
<dbReference type="AlphaFoldDB" id="A0A978UXD8"/>
<dbReference type="EMBL" id="JAEACU010000008">
    <property type="protein sequence ID" value="KAH7519654.1"/>
    <property type="molecule type" value="Genomic_DNA"/>
</dbReference>